<evidence type="ECO:0000259" key="8">
    <source>
        <dbReference type="Pfam" id="PF00155"/>
    </source>
</evidence>
<gene>
    <name evidence="9" type="ORF">AX760_09265</name>
</gene>
<keyword evidence="4 9" id="KW-0032">Aminotransferase</keyword>
<reference evidence="9 10" key="1">
    <citation type="submission" date="2016-02" db="EMBL/GenBank/DDBJ databases">
        <title>Genome sequencing of a beta-galactosidase producing bacteria Rhizobium sp. 59.</title>
        <authorList>
            <person name="Wang D."/>
            <person name="Kot W."/>
            <person name="Qin Y."/>
            <person name="Hansen L."/>
            <person name="Naqvi K."/>
            <person name="Rensing C."/>
        </authorList>
    </citation>
    <scope>NUCLEOTIDE SEQUENCE [LARGE SCALE GENOMIC DNA]</scope>
    <source>
        <strain evidence="9 10">59</strain>
    </source>
</reference>
<dbReference type="GO" id="GO:0030170">
    <property type="term" value="F:pyridoxal phosphate binding"/>
    <property type="evidence" value="ECO:0007669"/>
    <property type="project" value="InterPro"/>
</dbReference>
<dbReference type="InterPro" id="IPR015421">
    <property type="entry name" value="PyrdxlP-dep_Trfase_major"/>
</dbReference>
<dbReference type="OrthoDB" id="9763453at2"/>
<dbReference type="PANTHER" id="PTHR46383">
    <property type="entry name" value="ASPARTATE AMINOTRANSFERASE"/>
    <property type="match status" value="1"/>
</dbReference>
<dbReference type="InterPro" id="IPR015424">
    <property type="entry name" value="PyrdxlP-dep_Trfase"/>
</dbReference>
<dbReference type="Gene3D" id="3.40.640.10">
    <property type="entry name" value="Type I PLP-dependent aspartate aminotransferase-like (Major domain)"/>
    <property type="match status" value="1"/>
</dbReference>
<comment type="similarity">
    <text evidence="2">Belongs to the class-I pyridoxal-phosphate-dependent aminotransferase family.</text>
</comment>
<keyword evidence="6" id="KW-0663">Pyridoxal phosphate</keyword>
<dbReference type="InterPro" id="IPR015422">
    <property type="entry name" value="PyrdxlP-dep_Trfase_small"/>
</dbReference>
<comment type="cofactor">
    <cofactor evidence="1">
        <name>pyridoxal 5'-phosphate</name>
        <dbReference type="ChEBI" id="CHEBI:597326"/>
    </cofactor>
</comment>
<dbReference type="SUPFAM" id="SSF53383">
    <property type="entry name" value="PLP-dependent transferases"/>
    <property type="match status" value="1"/>
</dbReference>
<feature type="domain" description="Aminotransferase class I/classII large" evidence="8">
    <location>
        <begin position="33"/>
        <end position="381"/>
    </location>
</feature>
<evidence type="ECO:0000313" key="10">
    <source>
        <dbReference type="Proteomes" id="UP000182661"/>
    </source>
</evidence>
<dbReference type="CDD" id="cd00609">
    <property type="entry name" value="AAT_like"/>
    <property type="match status" value="1"/>
</dbReference>
<dbReference type="GO" id="GO:0004069">
    <property type="term" value="F:L-aspartate:2-oxoglutarate aminotransferase activity"/>
    <property type="evidence" value="ECO:0007669"/>
    <property type="project" value="UniProtKB-EC"/>
</dbReference>
<proteinExistence type="inferred from homology"/>
<evidence type="ECO:0000256" key="2">
    <source>
        <dbReference type="ARBA" id="ARBA00007441"/>
    </source>
</evidence>
<accession>A0A657LXZ5</accession>
<evidence type="ECO:0000256" key="6">
    <source>
        <dbReference type="ARBA" id="ARBA00022898"/>
    </source>
</evidence>
<dbReference type="PANTHER" id="PTHR46383:SF1">
    <property type="entry name" value="ASPARTATE AMINOTRANSFERASE"/>
    <property type="match status" value="1"/>
</dbReference>
<sequence length="404" mass="43247">MRYASITDRLADLGSGKWALHIRARQMKADGADIIELTIGEPDLPPDPSLIAECQRSMNAGRYRYSNGRGETPVVEALTAKYARRRPGVTAENVLCFPGTQTALFAVMLGLVEAGDGVLTGDPLYATYEGVIQSTGAHRVTVPLRPEHGFHMQAADLEKAITPDCRVLLLNTPHNPTGAVLTADEIAAIGAVCRKHDLWIVSDEVYEELVFAGTFASPFDNPDLADRTIVVSSISKSHAAPGFRSGWAIGPAEFATRLLPVSETMLFGVQPFIADMTAYALTHPVETSALMRTSYAARSKRIATALEGVPGIVPLPPEAGMFILLDVAGTGLSGEAFAWMLLEKEGVAVMPGASFGEEALSFVRMSLTVPEAAIDEACRRIRALATRLSAPLAPPLAPQLERRA</sequence>
<dbReference type="InterPro" id="IPR050596">
    <property type="entry name" value="AspAT/PAT-like"/>
</dbReference>
<evidence type="ECO:0000256" key="7">
    <source>
        <dbReference type="ARBA" id="ARBA00049185"/>
    </source>
</evidence>
<organism evidence="9 10">
    <name type="scientific">Pararhizobium antarcticum</name>
    <dbReference type="NCBI Taxonomy" id="1798805"/>
    <lineage>
        <taxon>Bacteria</taxon>
        <taxon>Pseudomonadati</taxon>
        <taxon>Pseudomonadota</taxon>
        <taxon>Alphaproteobacteria</taxon>
        <taxon>Hyphomicrobiales</taxon>
        <taxon>Rhizobiaceae</taxon>
        <taxon>Rhizobium/Agrobacterium group</taxon>
        <taxon>Pararhizobium</taxon>
    </lineage>
</organism>
<protein>
    <recommendedName>
        <fullName evidence="3">aspartate transaminase</fullName>
        <ecNumber evidence="3">2.6.1.1</ecNumber>
    </recommendedName>
</protein>
<comment type="catalytic activity">
    <reaction evidence="7">
        <text>L-aspartate + 2-oxoglutarate = oxaloacetate + L-glutamate</text>
        <dbReference type="Rhea" id="RHEA:21824"/>
        <dbReference type="ChEBI" id="CHEBI:16452"/>
        <dbReference type="ChEBI" id="CHEBI:16810"/>
        <dbReference type="ChEBI" id="CHEBI:29985"/>
        <dbReference type="ChEBI" id="CHEBI:29991"/>
        <dbReference type="EC" id="2.6.1.1"/>
    </reaction>
</comment>
<dbReference type="EMBL" id="LSRP01000002">
    <property type="protein sequence ID" value="OJG01009.1"/>
    <property type="molecule type" value="Genomic_DNA"/>
</dbReference>
<evidence type="ECO:0000256" key="4">
    <source>
        <dbReference type="ARBA" id="ARBA00022576"/>
    </source>
</evidence>
<evidence type="ECO:0000256" key="5">
    <source>
        <dbReference type="ARBA" id="ARBA00022679"/>
    </source>
</evidence>
<dbReference type="Pfam" id="PF00155">
    <property type="entry name" value="Aminotran_1_2"/>
    <property type="match status" value="1"/>
</dbReference>
<dbReference type="Proteomes" id="UP000182661">
    <property type="component" value="Unassembled WGS sequence"/>
</dbReference>
<dbReference type="EC" id="2.6.1.1" evidence="3"/>
<evidence type="ECO:0000313" key="9">
    <source>
        <dbReference type="EMBL" id="OJG01009.1"/>
    </source>
</evidence>
<evidence type="ECO:0000256" key="1">
    <source>
        <dbReference type="ARBA" id="ARBA00001933"/>
    </source>
</evidence>
<evidence type="ECO:0000256" key="3">
    <source>
        <dbReference type="ARBA" id="ARBA00012753"/>
    </source>
</evidence>
<dbReference type="Gene3D" id="3.90.1150.10">
    <property type="entry name" value="Aspartate Aminotransferase, domain 1"/>
    <property type="match status" value="1"/>
</dbReference>
<comment type="caution">
    <text evidence="9">The sequence shown here is derived from an EMBL/GenBank/DDBJ whole genome shotgun (WGS) entry which is preliminary data.</text>
</comment>
<dbReference type="RefSeq" id="WP_071831105.1">
    <property type="nucleotide sequence ID" value="NZ_LSRP01000002.1"/>
</dbReference>
<keyword evidence="5 9" id="KW-0808">Transferase</keyword>
<dbReference type="AlphaFoldDB" id="A0A657LXZ5"/>
<keyword evidence="10" id="KW-1185">Reference proteome</keyword>
<dbReference type="InterPro" id="IPR004839">
    <property type="entry name" value="Aminotransferase_I/II_large"/>
</dbReference>
<dbReference type="GO" id="GO:0006520">
    <property type="term" value="P:amino acid metabolic process"/>
    <property type="evidence" value="ECO:0007669"/>
    <property type="project" value="InterPro"/>
</dbReference>
<name>A0A657LXZ5_9HYPH</name>